<dbReference type="AlphaFoldDB" id="A0A5R9BZ84"/>
<comment type="caution">
    <text evidence="1">The sequence shown here is derived from an EMBL/GenBank/DDBJ whole genome shotgun (WGS) entry which is preliminary data.</text>
</comment>
<organism evidence="1 2">
    <name type="scientific">Marinilactibacillus psychrotolerans</name>
    <dbReference type="NCBI Taxonomy" id="191770"/>
    <lineage>
        <taxon>Bacteria</taxon>
        <taxon>Bacillati</taxon>
        <taxon>Bacillota</taxon>
        <taxon>Bacilli</taxon>
        <taxon>Lactobacillales</taxon>
        <taxon>Carnobacteriaceae</taxon>
        <taxon>Marinilactibacillus</taxon>
    </lineage>
</organism>
<reference evidence="1 2" key="1">
    <citation type="submission" date="2019-05" db="EMBL/GenBank/DDBJ databases">
        <title>The metagenome of a microbial culture collection derived from dairy environment covers the genomic content of the human microbiome.</title>
        <authorList>
            <person name="Roder T."/>
            <person name="Wuthrich D."/>
            <person name="Sattari Z."/>
            <person name="Von Ah U."/>
            <person name="Bar C."/>
            <person name="Ronchi F."/>
            <person name="Macpherson A.J."/>
            <person name="Ganal-Vonarburg S.C."/>
            <person name="Bruggmann R."/>
            <person name="Vergeres G."/>
        </authorList>
    </citation>
    <scope>NUCLEOTIDE SEQUENCE [LARGE SCALE GENOMIC DNA]</scope>
    <source>
        <strain evidence="1 2">FAM 24235</strain>
    </source>
</reference>
<gene>
    <name evidence="1" type="ORF">FEZ48_11975</name>
</gene>
<dbReference type="NCBIfam" id="TIGR01603">
    <property type="entry name" value="maj_tail_phi13"/>
    <property type="match status" value="1"/>
</dbReference>
<dbReference type="RefSeq" id="WP_138472936.1">
    <property type="nucleotide sequence ID" value="NZ_JBGQQG010000017.1"/>
</dbReference>
<dbReference type="InterPro" id="IPR006490">
    <property type="entry name" value="Maj_tail_phi13"/>
</dbReference>
<dbReference type="InterPro" id="IPR006724">
    <property type="entry name" value="Phage_TTP"/>
</dbReference>
<dbReference type="Pfam" id="PF04630">
    <property type="entry name" value="Phage_TTP_1"/>
    <property type="match status" value="1"/>
</dbReference>
<evidence type="ECO:0000313" key="1">
    <source>
        <dbReference type="EMBL" id="TLQ05845.1"/>
    </source>
</evidence>
<evidence type="ECO:0000313" key="2">
    <source>
        <dbReference type="Proteomes" id="UP000307201"/>
    </source>
</evidence>
<name>A0A5R9BZ84_9LACT</name>
<dbReference type="Proteomes" id="UP000307201">
    <property type="component" value="Unassembled WGS sequence"/>
</dbReference>
<sequence>MTLVGFKRATIGVLDADGNTLSTHVIEGKQNEGATSTAEINGLSAAATKAHGSNIAYYVSQRGTGNITANLGVLDLPDAVNDVLLGYKVVEETGISYIGNDTEPPYCSVLLESSNLQGATALFGLFKGKFSKETIAMNTLNSDESFTPEAETFVFTAIEDDKEGDSNGQAVGKYIGSEETAITALRDQVLPTTLGG</sequence>
<dbReference type="EMBL" id="VBTE01000048">
    <property type="protein sequence ID" value="TLQ05845.1"/>
    <property type="molecule type" value="Genomic_DNA"/>
</dbReference>
<accession>A0A5R9BZ84</accession>
<proteinExistence type="predicted"/>
<dbReference type="OrthoDB" id="2408663at2"/>
<protein>
    <submittedName>
        <fullName evidence="1">Phage tail protein</fullName>
    </submittedName>
</protein>